<organism evidence="11 12">
    <name type="scientific">Thioalkalivibrio versutus</name>
    <dbReference type="NCBI Taxonomy" id="106634"/>
    <lineage>
        <taxon>Bacteria</taxon>
        <taxon>Pseudomonadati</taxon>
        <taxon>Pseudomonadota</taxon>
        <taxon>Gammaproteobacteria</taxon>
        <taxon>Chromatiales</taxon>
        <taxon>Ectothiorhodospiraceae</taxon>
        <taxon>Thioalkalivibrio</taxon>
    </lineage>
</organism>
<name>A0A0G3G4X3_9GAMM</name>
<dbReference type="EC" id="5.4.99.-" evidence="8"/>
<dbReference type="SUPFAM" id="SSF55174">
    <property type="entry name" value="Alpha-L RNA-binding motif"/>
    <property type="match status" value="1"/>
</dbReference>
<evidence type="ECO:0000256" key="9">
    <source>
        <dbReference type="SAM" id="MobiDB-lite"/>
    </source>
</evidence>
<dbReference type="PANTHER" id="PTHR47683:SF3">
    <property type="entry name" value="RIBOSOMAL LARGE SUBUNIT PSEUDOURIDINE SYNTHASE B"/>
    <property type="match status" value="1"/>
</dbReference>
<keyword evidence="12" id="KW-1185">Reference proteome</keyword>
<feature type="region of interest" description="Disordered" evidence="9">
    <location>
        <begin position="243"/>
        <end position="334"/>
    </location>
</feature>
<evidence type="ECO:0000256" key="3">
    <source>
        <dbReference type="ARBA" id="ARBA00022884"/>
    </source>
</evidence>
<dbReference type="STRING" id="106634.TVD_08665"/>
<evidence type="ECO:0000256" key="4">
    <source>
        <dbReference type="ARBA" id="ARBA00023235"/>
    </source>
</evidence>
<dbReference type="OrthoDB" id="9807213at2"/>
<dbReference type="Proteomes" id="UP000064201">
    <property type="component" value="Chromosome"/>
</dbReference>
<comment type="function">
    <text evidence="6">Responsible for synthesis of pseudouridine from uracil-2605 in 23S ribosomal RNA.</text>
</comment>
<keyword evidence="4 8" id="KW-0413">Isomerase</keyword>
<dbReference type="RefSeq" id="WP_018144185.1">
    <property type="nucleotide sequence ID" value="NZ_CP011367.1"/>
</dbReference>
<dbReference type="GO" id="GO:0005829">
    <property type="term" value="C:cytosol"/>
    <property type="evidence" value="ECO:0007669"/>
    <property type="project" value="UniProtKB-ARBA"/>
</dbReference>
<dbReference type="InterPro" id="IPR020103">
    <property type="entry name" value="PsdUridine_synth_cat_dom_sf"/>
</dbReference>
<dbReference type="EMBL" id="CP011367">
    <property type="protein sequence ID" value="AKJ95424.1"/>
    <property type="molecule type" value="Genomic_DNA"/>
</dbReference>
<dbReference type="Pfam" id="PF01479">
    <property type="entry name" value="S4"/>
    <property type="match status" value="1"/>
</dbReference>
<evidence type="ECO:0000256" key="5">
    <source>
        <dbReference type="ARBA" id="ARBA00036944"/>
    </source>
</evidence>
<dbReference type="GO" id="GO:0003723">
    <property type="term" value="F:RNA binding"/>
    <property type="evidence" value="ECO:0007669"/>
    <property type="project" value="UniProtKB-KW"/>
</dbReference>
<dbReference type="SUPFAM" id="SSF55120">
    <property type="entry name" value="Pseudouridine synthase"/>
    <property type="match status" value="1"/>
</dbReference>
<dbReference type="SMART" id="SM00363">
    <property type="entry name" value="S4"/>
    <property type="match status" value="1"/>
</dbReference>
<dbReference type="Gene3D" id="3.10.290.10">
    <property type="entry name" value="RNA-binding S4 domain"/>
    <property type="match status" value="1"/>
</dbReference>
<dbReference type="AlphaFoldDB" id="A0A0G3G4X3"/>
<feature type="compositionally biased region" description="Basic and acidic residues" evidence="9">
    <location>
        <begin position="255"/>
        <end position="268"/>
    </location>
</feature>
<evidence type="ECO:0000256" key="2">
    <source>
        <dbReference type="ARBA" id="ARBA00022552"/>
    </source>
</evidence>
<dbReference type="PROSITE" id="PS01149">
    <property type="entry name" value="PSI_RSU"/>
    <property type="match status" value="1"/>
</dbReference>
<dbReference type="InterPro" id="IPR036986">
    <property type="entry name" value="S4_RNA-bd_sf"/>
</dbReference>
<dbReference type="InterPro" id="IPR006145">
    <property type="entry name" value="PsdUridine_synth_RsuA/RluA"/>
</dbReference>
<dbReference type="KEGG" id="tvr:TVD_08665"/>
<evidence type="ECO:0000259" key="10">
    <source>
        <dbReference type="SMART" id="SM00363"/>
    </source>
</evidence>
<comment type="catalytic activity">
    <reaction evidence="5">
        <text>uridine(2605) in 23S rRNA = pseudouridine(2605) in 23S rRNA</text>
        <dbReference type="Rhea" id="RHEA:42520"/>
        <dbReference type="Rhea" id="RHEA-COMP:10095"/>
        <dbReference type="Rhea" id="RHEA-COMP:10096"/>
        <dbReference type="ChEBI" id="CHEBI:65314"/>
        <dbReference type="ChEBI" id="CHEBI:65315"/>
        <dbReference type="EC" id="5.4.99.22"/>
    </reaction>
</comment>
<protein>
    <recommendedName>
        <fullName evidence="8">Pseudouridine synthase</fullName>
        <ecNumber evidence="8">5.4.99.-</ecNumber>
    </recommendedName>
</protein>
<dbReference type="Pfam" id="PF00849">
    <property type="entry name" value="PseudoU_synth_2"/>
    <property type="match status" value="1"/>
</dbReference>
<proteinExistence type="inferred from homology"/>
<evidence type="ECO:0000313" key="12">
    <source>
        <dbReference type="Proteomes" id="UP000064201"/>
    </source>
</evidence>
<dbReference type="InterPro" id="IPR020094">
    <property type="entry name" value="TruA/RsuA/RluB/E/F_N"/>
</dbReference>
<dbReference type="PANTHER" id="PTHR47683">
    <property type="entry name" value="PSEUDOURIDINE SYNTHASE FAMILY PROTEIN-RELATED"/>
    <property type="match status" value="1"/>
</dbReference>
<dbReference type="NCBIfam" id="TIGR00093">
    <property type="entry name" value="pseudouridine synthase"/>
    <property type="match status" value="1"/>
</dbReference>
<sequence length="334" mass="36493">MSERVQKVLAARGLGSRREIEGWIERGEVQVNNRTVKLGDQVDEHDVIRVRGRIVRRPEHPHRWIVYHKPVGEICSRSDPEGRRPVFASLPRLKGQRWVAVGRLDLNTSGLLLFTTDGELANRLMHPSMALEREYAVRVLGEVPPATQDMLREGVELEDGAARFDSLEEQGGEGANHWFHVVVSEGRNRLVRRLWDAVGVTVSRLIRVRYGPVVLGHGLKTGAVRDLETREVAGLYEAADLPVPDSVRTRGRGGPRRDPRGKPRDQRPGKAAPAGKARTSRAAREDGWSSSPPKKPGKSSSPAGRGGSRGAKPAGGRPGGRSGGGGKPGGSRQR</sequence>
<comment type="similarity">
    <text evidence="1 8">Belongs to the pseudouridine synthase RsuA family.</text>
</comment>
<reference evidence="11 12" key="1">
    <citation type="submission" date="2015-04" db="EMBL/GenBank/DDBJ databases">
        <title>Complete Sequence for the Genome of the Thioalkalivibrio versutus D301.</title>
        <authorList>
            <person name="Mu T."/>
            <person name="Zhou J."/>
            <person name="Xu X."/>
        </authorList>
    </citation>
    <scope>NUCLEOTIDE SEQUENCE [LARGE SCALE GENOMIC DNA]</scope>
    <source>
        <strain evidence="11 12">D301</strain>
    </source>
</reference>
<dbReference type="Gene3D" id="3.30.70.580">
    <property type="entry name" value="Pseudouridine synthase I, catalytic domain, N-terminal subdomain"/>
    <property type="match status" value="1"/>
</dbReference>
<dbReference type="InterPro" id="IPR002942">
    <property type="entry name" value="S4_RNA-bd"/>
</dbReference>
<dbReference type="FunFam" id="3.10.290.10:FF:000003">
    <property type="entry name" value="Pseudouridine synthase"/>
    <property type="match status" value="1"/>
</dbReference>
<dbReference type="GO" id="GO:0000455">
    <property type="term" value="P:enzyme-directed rRNA pseudouridine synthesis"/>
    <property type="evidence" value="ECO:0007669"/>
    <property type="project" value="UniProtKB-ARBA"/>
</dbReference>
<dbReference type="InterPro" id="IPR018496">
    <property type="entry name" value="PsdUridine_synth_RsuA/RluB_CS"/>
</dbReference>
<dbReference type="CDD" id="cd00165">
    <property type="entry name" value="S4"/>
    <property type="match status" value="1"/>
</dbReference>
<dbReference type="PROSITE" id="PS50889">
    <property type="entry name" value="S4"/>
    <property type="match status" value="1"/>
</dbReference>
<evidence type="ECO:0000256" key="1">
    <source>
        <dbReference type="ARBA" id="ARBA00008348"/>
    </source>
</evidence>
<dbReference type="NCBIfam" id="NF007976">
    <property type="entry name" value="PRK10700.1"/>
    <property type="match status" value="1"/>
</dbReference>
<accession>A0A0G3G4X3</accession>
<dbReference type="InterPro" id="IPR000748">
    <property type="entry name" value="PsdUridine_synth_RsuA/RluB/E/F"/>
</dbReference>
<keyword evidence="2" id="KW-0698">rRNA processing</keyword>
<gene>
    <name evidence="11" type="ORF">TVD_08665</name>
</gene>
<keyword evidence="3 7" id="KW-0694">RNA-binding</keyword>
<dbReference type="CDD" id="cd02556">
    <property type="entry name" value="PseudoU_synth_RluB"/>
    <property type="match status" value="1"/>
</dbReference>
<dbReference type="InterPro" id="IPR042092">
    <property type="entry name" value="PsdUridine_s_RsuA/RluB/E/F_cat"/>
</dbReference>
<dbReference type="FunFam" id="3.30.70.1560:FF:000001">
    <property type="entry name" value="Pseudouridine synthase"/>
    <property type="match status" value="1"/>
</dbReference>
<dbReference type="PATRIC" id="fig|106634.4.peg.1772"/>
<dbReference type="InterPro" id="IPR050343">
    <property type="entry name" value="RsuA_PseudoU_synthase"/>
</dbReference>
<feature type="domain" description="RNA-binding S4" evidence="10">
    <location>
        <begin position="3"/>
        <end position="60"/>
    </location>
</feature>
<dbReference type="GO" id="GO:0160139">
    <property type="term" value="F:23S rRNA pseudouridine(2605) synthase activity"/>
    <property type="evidence" value="ECO:0007669"/>
    <property type="project" value="UniProtKB-EC"/>
</dbReference>
<evidence type="ECO:0000256" key="8">
    <source>
        <dbReference type="RuleBase" id="RU003887"/>
    </source>
</evidence>
<evidence type="ECO:0000313" key="11">
    <source>
        <dbReference type="EMBL" id="AKJ95424.1"/>
    </source>
</evidence>
<feature type="compositionally biased region" description="Gly residues" evidence="9">
    <location>
        <begin position="316"/>
        <end position="334"/>
    </location>
</feature>
<dbReference type="Gene3D" id="3.30.70.1560">
    <property type="entry name" value="Alpha-L RNA-binding motif"/>
    <property type="match status" value="1"/>
</dbReference>
<evidence type="ECO:0000256" key="7">
    <source>
        <dbReference type="PROSITE-ProRule" id="PRU00182"/>
    </source>
</evidence>
<evidence type="ECO:0000256" key="6">
    <source>
        <dbReference type="ARBA" id="ARBA00037383"/>
    </source>
</evidence>
<dbReference type="FunFam" id="3.30.70.580:FF:000009">
    <property type="entry name" value="Pseudouridine synthase"/>
    <property type="match status" value="1"/>
</dbReference>